<feature type="transmembrane region" description="Helical" evidence="7">
    <location>
        <begin position="32"/>
        <end position="57"/>
    </location>
</feature>
<dbReference type="Pfam" id="PF01545">
    <property type="entry name" value="Cation_efflux"/>
    <property type="match status" value="1"/>
</dbReference>
<keyword evidence="4 7" id="KW-0812">Transmembrane</keyword>
<accession>A0A1T4Q0U5</accession>
<proteinExistence type="inferred from homology"/>
<evidence type="ECO:0000256" key="7">
    <source>
        <dbReference type="SAM" id="Phobius"/>
    </source>
</evidence>
<reference evidence="10 11" key="1">
    <citation type="submission" date="2017-02" db="EMBL/GenBank/DDBJ databases">
        <authorList>
            <person name="Peterson S.W."/>
        </authorList>
    </citation>
    <scope>NUCLEOTIDE SEQUENCE [LARGE SCALE GENOMIC DNA]</scope>
    <source>
        <strain evidence="10 11">ATCC 17233</strain>
    </source>
</reference>
<feature type="transmembrane region" description="Helical" evidence="7">
    <location>
        <begin position="127"/>
        <end position="155"/>
    </location>
</feature>
<dbReference type="InterPro" id="IPR058533">
    <property type="entry name" value="Cation_efflux_TM"/>
</dbReference>
<dbReference type="AlphaFoldDB" id="A0A1T4Q0U5"/>
<dbReference type="Pfam" id="PF16916">
    <property type="entry name" value="ZT_dimer"/>
    <property type="match status" value="1"/>
</dbReference>
<protein>
    <submittedName>
        <fullName evidence="10">Cation diffusion facilitator family transporter</fullName>
    </submittedName>
</protein>
<keyword evidence="3" id="KW-0813">Transport</keyword>
<comment type="subcellular location">
    <subcellularLocation>
        <location evidence="1">Membrane</location>
        <topology evidence="1">Multi-pass membrane protein</topology>
    </subcellularLocation>
</comment>
<evidence type="ECO:0000256" key="2">
    <source>
        <dbReference type="ARBA" id="ARBA00008114"/>
    </source>
</evidence>
<dbReference type="RefSeq" id="WP_078787991.1">
    <property type="nucleotide sequence ID" value="NZ_FMTO01000015.1"/>
</dbReference>
<dbReference type="InterPro" id="IPR002524">
    <property type="entry name" value="Cation_efflux"/>
</dbReference>
<dbReference type="InterPro" id="IPR027470">
    <property type="entry name" value="Cation_efflux_CTD"/>
</dbReference>
<feature type="domain" description="Cation efflux protein transmembrane" evidence="8">
    <location>
        <begin position="34"/>
        <end position="223"/>
    </location>
</feature>
<evidence type="ECO:0000313" key="10">
    <source>
        <dbReference type="EMBL" id="SJZ96828.1"/>
    </source>
</evidence>
<dbReference type="GO" id="GO:0016020">
    <property type="term" value="C:membrane"/>
    <property type="evidence" value="ECO:0007669"/>
    <property type="project" value="UniProtKB-SubCell"/>
</dbReference>
<dbReference type="Proteomes" id="UP000189857">
    <property type="component" value="Unassembled WGS sequence"/>
</dbReference>
<keyword evidence="6 7" id="KW-0472">Membrane</keyword>
<dbReference type="OrthoDB" id="9806522at2"/>
<dbReference type="SUPFAM" id="SSF161111">
    <property type="entry name" value="Cation efflux protein transmembrane domain-like"/>
    <property type="match status" value="1"/>
</dbReference>
<evidence type="ECO:0000256" key="1">
    <source>
        <dbReference type="ARBA" id="ARBA00004141"/>
    </source>
</evidence>
<evidence type="ECO:0000256" key="4">
    <source>
        <dbReference type="ARBA" id="ARBA00022692"/>
    </source>
</evidence>
<dbReference type="InterPro" id="IPR050291">
    <property type="entry name" value="CDF_Transporter"/>
</dbReference>
<dbReference type="GO" id="GO:0008324">
    <property type="term" value="F:monoatomic cation transmembrane transporter activity"/>
    <property type="evidence" value="ECO:0007669"/>
    <property type="project" value="InterPro"/>
</dbReference>
<evidence type="ECO:0000256" key="3">
    <source>
        <dbReference type="ARBA" id="ARBA00022448"/>
    </source>
</evidence>
<dbReference type="EMBL" id="FUXA01000015">
    <property type="protein sequence ID" value="SJZ96828.1"/>
    <property type="molecule type" value="Genomic_DNA"/>
</dbReference>
<dbReference type="NCBIfam" id="TIGR01297">
    <property type="entry name" value="CDF"/>
    <property type="match status" value="1"/>
</dbReference>
<dbReference type="Gene3D" id="1.20.1510.10">
    <property type="entry name" value="Cation efflux protein transmembrane domain"/>
    <property type="match status" value="1"/>
</dbReference>
<feature type="transmembrane region" description="Helical" evidence="7">
    <location>
        <begin position="97"/>
        <end position="115"/>
    </location>
</feature>
<sequence>MGKLLIKLFVKDKDDTQNPEVRRQYGMLAGGFGIFCNIMLSILKIVIGILSGAFSIVGDAVNNMSDAASSIVTLISFKLSGKPADKEHPYGHGRLEYMSGFIVAVLVLAIALNLLKESIVHIIKETPINVSVVTIIILSCTILVKFYMSVFYMYISRKINSTAMRVTAVDSRSDCICTSVALISVIVMLVFKVNIDGYAGAIVALFVIKSGIEGAKDTTALLLGEGPGDELKEGIRSIVKEYPDIHEVHDLRVHDYGPGRTFASMHVEVDSRLGIIKSHELVDTIERRIVREGLVSEFTIHVDPVDEGDTFTIKTKDKVKELLKDICEDLSIHDFKIEGNEEKIDKIIFDLTIPYDFSMTDGEIEEKVKDKIKDLPGNPELDLYIDKS</sequence>
<evidence type="ECO:0000259" key="9">
    <source>
        <dbReference type="Pfam" id="PF16916"/>
    </source>
</evidence>
<evidence type="ECO:0000256" key="6">
    <source>
        <dbReference type="ARBA" id="ARBA00023136"/>
    </source>
</evidence>
<dbReference type="PANTHER" id="PTHR43840">
    <property type="entry name" value="MITOCHONDRIAL METAL TRANSPORTER 1-RELATED"/>
    <property type="match status" value="1"/>
</dbReference>
<keyword evidence="5 7" id="KW-1133">Transmembrane helix</keyword>
<name>A0A1T4Q0U5_9FIRM</name>
<gene>
    <name evidence="10" type="ORF">SAMN02745110_02197</name>
</gene>
<feature type="domain" description="Cation efflux protein cytoplasmic" evidence="9">
    <location>
        <begin position="228"/>
        <end position="304"/>
    </location>
</feature>
<evidence type="ECO:0000256" key="5">
    <source>
        <dbReference type="ARBA" id="ARBA00022989"/>
    </source>
</evidence>
<dbReference type="FunFam" id="1.20.1510.10:FF:000006">
    <property type="entry name" value="Divalent cation efflux transporter"/>
    <property type="match status" value="1"/>
</dbReference>
<organism evidence="10 11">
    <name type="scientific">Eubacterium ruminantium</name>
    <dbReference type="NCBI Taxonomy" id="42322"/>
    <lineage>
        <taxon>Bacteria</taxon>
        <taxon>Bacillati</taxon>
        <taxon>Bacillota</taxon>
        <taxon>Clostridia</taxon>
        <taxon>Eubacteriales</taxon>
        <taxon>Eubacteriaceae</taxon>
        <taxon>Eubacterium</taxon>
    </lineage>
</organism>
<dbReference type="Gene3D" id="3.30.70.1350">
    <property type="entry name" value="Cation efflux protein, cytoplasmic domain"/>
    <property type="match status" value="1"/>
</dbReference>
<dbReference type="InterPro" id="IPR027469">
    <property type="entry name" value="Cation_efflux_TMD_sf"/>
</dbReference>
<dbReference type="SUPFAM" id="SSF160240">
    <property type="entry name" value="Cation efflux protein cytoplasmic domain-like"/>
    <property type="match status" value="1"/>
</dbReference>
<evidence type="ECO:0000313" key="11">
    <source>
        <dbReference type="Proteomes" id="UP000189857"/>
    </source>
</evidence>
<keyword evidence="11" id="KW-1185">Reference proteome</keyword>
<dbReference type="PANTHER" id="PTHR43840:SF50">
    <property type="entry name" value="MANGANESE EFFLUX SYSTEM PROTEIN MNES"/>
    <property type="match status" value="1"/>
</dbReference>
<dbReference type="InterPro" id="IPR036837">
    <property type="entry name" value="Cation_efflux_CTD_sf"/>
</dbReference>
<evidence type="ECO:0000259" key="8">
    <source>
        <dbReference type="Pfam" id="PF01545"/>
    </source>
</evidence>
<comment type="similarity">
    <text evidence="2">Belongs to the cation diffusion facilitator (CDF) transporter (TC 2.A.4) family.</text>
</comment>